<dbReference type="InterPro" id="IPR045075">
    <property type="entry name" value="Syf1-like"/>
</dbReference>
<evidence type="ECO:0000313" key="3">
    <source>
        <dbReference type="Proteomes" id="UP000002729"/>
    </source>
</evidence>
<proteinExistence type="predicted"/>
<name>F0YHD2_AURAN</name>
<gene>
    <name evidence="2" type="ORF">AURANDRAFT_66388</name>
</gene>
<dbReference type="Proteomes" id="UP000002729">
    <property type="component" value="Unassembled WGS sequence"/>
</dbReference>
<sequence length="726" mass="82206">MVLGIILSHDVFLVKSTEQASPTQFSLARTSSEGRLGISIESMADESDDEVIFILASASSVSQLKCGALHSEMSVSDNSKLTPGPELPVAEHELAKWERELPEFQHYLLFMRYGLTLCDCEPHLTSTEPRFWAPGGISPRPHSDSMKSWLVHEHVHVDVHQKHALALGKVSVTDHVFSKQRREGAARHIDYFSLSRSTISTPSLRAFATGKSMNETSPCTAAFLDKLYSKKQSLLINCGGFQAYLRKLHTRHHHRAESSVVVHQCSMHQTHQPRNALARNITYVAFWVWLRLYRAACDTQPYASQGWLELSRMEEERGHQTKAALVVRRGLEFCSLSDTLLMRAIKHAEKLDTVDAARALLAPLKHVPIEKVWRAVLEGALLEARCGNTGVSRKVFKFLMERVSWYGPIFFEAYRLEERSGEDSAALDIIDRGLLQIPRYGPIWFGAFRVCERLDAATDADVAVAGGPVRTRLMLDRALHFISKELVWKVHFEAAQMEERAAARLVVQTRNEPDLRRARRRYVQSVAACPMNLRWKVWLAGGLMELSANHLDYAVLGQRWVLMVVLFARALKEAPSKSRFIVCLECARLEEKWTHKISKEQLMHAVDAEAADRLDLRCANADPNYGAMWFECRHGPADTARIILARARSNLVQEICVHQHVYAAAIAHWRHGEDAVPNTHLEANLALNYKDSDFTTGLVERNRLELNKCDSKRRFQILFGSDCILP</sequence>
<evidence type="ECO:0000313" key="2">
    <source>
        <dbReference type="EMBL" id="EGB05496.1"/>
    </source>
</evidence>
<dbReference type="InterPro" id="IPR011990">
    <property type="entry name" value="TPR-like_helical_dom_sf"/>
</dbReference>
<dbReference type="SUPFAM" id="SSF48452">
    <property type="entry name" value="TPR-like"/>
    <property type="match status" value="1"/>
</dbReference>
<keyword evidence="1" id="KW-0677">Repeat</keyword>
<dbReference type="EMBL" id="GL833141">
    <property type="protein sequence ID" value="EGB05496.1"/>
    <property type="molecule type" value="Genomic_DNA"/>
</dbReference>
<organism evidence="3">
    <name type="scientific">Aureococcus anophagefferens</name>
    <name type="common">Harmful bloom alga</name>
    <dbReference type="NCBI Taxonomy" id="44056"/>
    <lineage>
        <taxon>Eukaryota</taxon>
        <taxon>Sar</taxon>
        <taxon>Stramenopiles</taxon>
        <taxon>Ochrophyta</taxon>
        <taxon>Pelagophyceae</taxon>
        <taxon>Pelagomonadales</taxon>
        <taxon>Pelagomonadaceae</taxon>
        <taxon>Aureococcus</taxon>
    </lineage>
</organism>
<dbReference type="GO" id="GO:0000398">
    <property type="term" value="P:mRNA splicing, via spliceosome"/>
    <property type="evidence" value="ECO:0007669"/>
    <property type="project" value="InterPro"/>
</dbReference>
<dbReference type="PANTHER" id="PTHR11246">
    <property type="entry name" value="PRE-MRNA SPLICING FACTOR"/>
    <property type="match status" value="1"/>
</dbReference>
<accession>F0YHD2</accession>
<dbReference type="OrthoDB" id="440128at2759"/>
<keyword evidence="3" id="KW-1185">Reference proteome</keyword>
<dbReference type="GeneID" id="20225777"/>
<dbReference type="RefSeq" id="XP_009039878.1">
    <property type="nucleotide sequence ID" value="XM_009041630.1"/>
</dbReference>
<dbReference type="Gene3D" id="1.25.40.10">
    <property type="entry name" value="Tetratricopeptide repeat domain"/>
    <property type="match status" value="1"/>
</dbReference>
<evidence type="ECO:0000256" key="1">
    <source>
        <dbReference type="ARBA" id="ARBA00022737"/>
    </source>
</evidence>
<dbReference type="InParanoid" id="F0YHD2"/>
<dbReference type="PANTHER" id="PTHR11246:SF20">
    <property type="entry name" value="TPR-CONTAINING PROTEIN DDB_G0280363"/>
    <property type="match status" value="1"/>
</dbReference>
<reference evidence="2 3" key="1">
    <citation type="journal article" date="2011" name="Proc. Natl. Acad. Sci. U.S.A.">
        <title>Niche of harmful alga Aureococcus anophagefferens revealed through ecogenomics.</title>
        <authorList>
            <person name="Gobler C.J."/>
            <person name="Berry D.L."/>
            <person name="Dyhrman S.T."/>
            <person name="Wilhelm S.W."/>
            <person name="Salamov A."/>
            <person name="Lobanov A.V."/>
            <person name="Zhang Y."/>
            <person name="Collier J.L."/>
            <person name="Wurch L.L."/>
            <person name="Kustka A.B."/>
            <person name="Dill B.D."/>
            <person name="Shah M."/>
            <person name="VerBerkmoes N.C."/>
            <person name="Kuo A."/>
            <person name="Terry A."/>
            <person name="Pangilinan J."/>
            <person name="Lindquist E.A."/>
            <person name="Lucas S."/>
            <person name="Paulsen I.T."/>
            <person name="Hattenrath-Lehmann T.K."/>
            <person name="Talmage S.C."/>
            <person name="Walker E.A."/>
            <person name="Koch F."/>
            <person name="Burson A.M."/>
            <person name="Marcoval M.A."/>
            <person name="Tang Y.Z."/>
            <person name="Lecleir G.R."/>
            <person name="Coyne K.J."/>
            <person name="Berg G.M."/>
            <person name="Bertrand E.M."/>
            <person name="Saito M.A."/>
            <person name="Gladyshev V.N."/>
            <person name="Grigoriev I.V."/>
        </authorList>
    </citation>
    <scope>NUCLEOTIDE SEQUENCE [LARGE SCALE GENOMIC DNA]</scope>
    <source>
        <strain evidence="3">CCMP 1984</strain>
    </source>
</reference>
<dbReference type="AlphaFoldDB" id="F0YHD2"/>
<dbReference type="KEGG" id="aaf:AURANDRAFT_66388"/>
<protein>
    <submittedName>
        <fullName evidence="2">Uncharacterized protein</fullName>
    </submittedName>
</protein>